<name>A0A179FU95_METCM</name>
<dbReference type="Proteomes" id="UP000078397">
    <property type="component" value="Unassembled WGS sequence"/>
</dbReference>
<dbReference type="RefSeq" id="XP_018145541.1">
    <property type="nucleotide sequence ID" value="XM_018284165.1"/>
</dbReference>
<dbReference type="GeneID" id="28848159"/>
<keyword evidence="3" id="KW-1185">Reference proteome</keyword>
<sequence>MAPISSLPPQILEDICKLLASPPPDRNSDGTKRSRRPYTKDCGSMRLTCKAFRDLSDLRLALFYDILVEPTRQSIANLDLIARHPVIRNCVRRLTFNRPVVPPRQVLASTAFSNDSEGILSYGEVAASCALSISRLPNLFSVVVSNTDMFNPEYDYDFHDRSIRIQEGLHETTSKNRSEPSYGDYVLSALAGVEDRIEELNSDLQWAPTWKLSPEPIFAHRSRPYFTRLTQLVLHLRDESNIPEGSDWSDILHPLIKDSSRLEELCLHFRGDDKLPERYPVINQLWDMEIPQLTVLSIRHCRLSSSAFSGFLSRQSSLRHLSLDKVEADAGWDVILTCTQEHPKLGRMKPEYNGVDGKPSSFTIYSLSAPNEQT</sequence>
<evidence type="ECO:0000313" key="3">
    <source>
        <dbReference type="Proteomes" id="UP000078397"/>
    </source>
</evidence>
<proteinExistence type="predicted"/>
<protein>
    <submittedName>
        <fullName evidence="2">Uncharacterized protein</fullName>
    </submittedName>
</protein>
<dbReference type="OrthoDB" id="5422529at2759"/>
<gene>
    <name evidence="2" type="ORF">VFPPC_04897</name>
</gene>
<dbReference type="EMBL" id="LSBJ02000003">
    <property type="protein sequence ID" value="OAQ68691.1"/>
    <property type="molecule type" value="Genomic_DNA"/>
</dbReference>
<dbReference type="KEGG" id="pchm:VFPPC_04897"/>
<feature type="region of interest" description="Disordered" evidence="1">
    <location>
        <begin position="20"/>
        <end position="39"/>
    </location>
</feature>
<evidence type="ECO:0000256" key="1">
    <source>
        <dbReference type="SAM" id="MobiDB-lite"/>
    </source>
</evidence>
<dbReference type="InterPro" id="IPR032675">
    <property type="entry name" value="LRR_dom_sf"/>
</dbReference>
<dbReference type="SUPFAM" id="SSF52047">
    <property type="entry name" value="RNI-like"/>
    <property type="match status" value="1"/>
</dbReference>
<organism evidence="2 3">
    <name type="scientific">Pochonia chlamydosporia 170</name>
    <dbReference type="NCBI Taxonomy" id="1380566"/>
    <lineage>
        <taxon>Eukaryota</taxon>
        <taxon>Fungi</taxon>
        <taxon>Dikarya</taxon>
        <taxon>Ascomycota</taxon>
        <taxon>Pezizomycotina</taxon>
        <taxon>Sordariomycetes</taxon>
        <taxon>Hypocreomycetidae</taxon>
        <taxon>Hypocreales</taxon>
        <taxon>Clavicipitaceae</taxon>
        <taxon>Pochonia</taxon>
    </lineage>
</organism>
<dbReference type="AlphaFoldDB" id="A0A179FU95"/>
<accession>A0A179FU95</accession>
<comment type="caution">
    <text evidence="2">The sequence shown here is derived from an EMBL/GenBank/DDBJ whole genome shotgun (WGS) entry which is preliminary data.</text>
</comment>
<reference evidence="2 3" key="1">
    <citation type="journal article" date="2016" name="PLoS Pathog.">
        <title>Biosynthesis of antibiotic leucinostatins in bio-control fungus Purpureocillium lilacinum and their inhibition on phytophthora revealed by genome mining.</title>
        <authorList>
            <person name="Wang G."/>
            <person name="Liu Z."/>
            <person name="Lin R."/>
            <person name="Li E."/>
            <person name="Mao Z."/>
            <person name="Ling J."/>
            <person name="Yang Y."/>
            <person name="Yin W.B."/>
            <person name="Xie B."/>
        </authorList>
    </citation>
    <scope>NUCLEOTIDE SEQUENCE [LARGE SCALE GENOMIC DNA]</scope>
    <source>
        <strain evidence="2">170</strain>
    </source>
</reference>
<dbReference type="Gene3D" id="3.80.10.10">
    <property type="entry name" value="Ribonuclease Inhibitor"/>
    <property type="match status" value="1"/>
</dbReference>
<evidence type="ECO:0000313" key="2">
    <source>
        <dbReference type="EMBL" id="OAQ68691.1"/>
    </source>
</evidence>